<proteinExistence type="inferred from homology"/>
<protein>
    <recommendedName>
        <fullName evidence="7">Thiamine pyrophosphokinase</fullName>
        <ecNumber evidence="7">2.7.6.2</ecNumber>
    </recommendedName>
</protein>
<dbReference type="InterPro" id="IPR006282">
    <property type="entry name" value="Thi_PPkinase"/>
</dbReference>
<keyword evidence="5 7" id="KW-0418">Kinase</keyword>
<name>A0AAD7Y3Q9_9FUNG</name>
<dbReference type="GeneID" id="83208833"/>
<sequence>MNGANLITHWCPSNILAADFKARNYCLILLNQPIQHLERFHRLWINASLRYCADGAANRLYDAFSDDEQKREFYVPDEIAGDLDSLRDDVREYYEKRNVKVTHYEEQNSTDFEKCIQSLKEREAQMDKMYDIVATPTLSGRFDQIISNINTLYRLKDEVERRAVLVSNENLTVLLDKGTHQIHCQPEYEGPTCGIIPMGVPATLTTRGLEWNLDNHECFFGGMVSTSNRIAKDVIEIETTSPVVWTIEIKEPN</sequence>
<evidence type="ECO:0000256" key="4">
    <source>
        <dbReference type="ARBA" id="ARBA00022741"/>
    </source>
</evidence>
<dbReference type="FunFam" id="2.60.120.320:FF:000001">
    <property type="entry name" value="Thiamine pyrophosphokinase"/>
    <property type="match status" value="1"/>
</dbReference>
<dbReference type="Pfam" id="PF04265">
    <property type="entry name" value="TPK_B1_binding"/>
    <property type="match status" value="1"/>
</dbReference>
<evidence type="ECO:0000256" key="7">
    <source>
        <dbReference type="PIRNR" id="PIRNR031057"/>
    </source>
</evidence>
<comment type="similarity">
    <text evidence="2 7">Belongs to the thiamine pyrophosphokinase family.</text>
</comment>
<dbReference type="AlphaFoldDB" id="A0AAD7Y3Q9"/>
<dbReference type="GO" id="GO:0009229">
    <property type="term" value="P:thiamine diphosphate biosynthetic process"/>
    <property type="evidence" value="ECO:0007669"/>
    <property type="project" value="UniProtKB-UniRule"/>
</dbReference>
<gene>
    <name evidence="9" type="ORF">O0I10_001415</name>
</gene>
<dbReference type="PANTHER" id="PTHR13622">
    <property type="entry name" value="THIAMIN PYROPHOSPHOKINASE"/>
    <property type="match status" value="1"/>
</dbReference>
<reference evidence="9 10" key="1">
    <citation type="submission" date="2023-03" db="EMBL/GenBank/DDBJ databases">
        <title>Genome sequence of Lichtheimia ornata CBS 291.66.</title>
        <authorList>
            <person name="Mohabir J.T."/>
            <person name="Shea T.P."/>
            <person name="Kurbessoian T."/>
            <person name="Berby B."/>
            <person name="Fontaine J."/>
            <person name="Livny J."/>
            <person name="Gnirke A."/>
            <person name="Stajich J.E."/>
            <person name="Cuomo C.A."/>
        </authorList>
    </citation>
    <scope>NUCLEOTIDE SEQUENCE [LARGE SCALE GENOMIC DNA]</scope>
    <source>
        <strain evidence="9">CBS 291.66</strain>
    </source>
</reference>
<comment type="caution">
    <text evidence="9">The sequence shown here is derived from an EMBL/GenBank/DDBJ whole genome shotgun (WGS) entry which is preliminary data.</text>
</comment>
<dbReference type="EC" id="2.7.6.2" evidence="7"/>
<evidence type="ECO:0000256" key="5">
    <source>
        <dbReference type="ARBA" id="ARBA00022777"/>
    </source>
</evidence>
<keyword evidence="3 7" id="KW-0808">Transferase</keyword>
<organism evidence="9 10">
    <name type="scientific">Lichtheimia ornata</name>
    <dbReference type="NCBI Taxonomy" id="688661"/>
    <lineage>
        <taxon>Eukaryota</taxon>
        <taxon>Fungi</taxon>
        <taxon>Fungi incertae sedis</taxon>
        <taxon>Mucoromycota</taxon>
        <taxon>Mucoromycotina</taxon>
        <taxon>Mucoromycetes</taxon>
        <taxon>Mucorales</taxon>
        <taxon>Lichtheimiaceae</taxon>
        <taxon>Lichtheimia</taxon>
    </lineage>
</organism>
<accession>A0AAD7Y3Q9</accession>
<evidence type="ECO:0000256" key="2">
    <source>
        <dbReference type="ARBA" id="ARBA00006785"/>
    </source>
</evidence>
<dbReference type="SMART" id="SM00983">
    <property type="entry name" value="TPK_B1_binding"/>
    <property type="match status" value="1"/>
</dbReference>
<dbReference type="Proteomes" id="UP001234581">
    <property type="component" value="Unassembled WGS sequence"/>
</dbReference>
<comment type="pathway">
    <text evidence="1 7">Cofactor biosynthesis; thiamine diphosphate biosynthesis; thiamine diphosphate from thiamine: step 1/1.</text>
</comment>
<dbReference type="SUPFAM" id="SSF63999">
    <property type="entry name" value="Thiamin pyrophosphokinase, catalytic domain"/>
    <property type="match status" value="1"/>
</dbReference>
<dbReference type="PIRSF" id="PIRSF031057">
    <property type="entry name" value="Thiamin_pyrophosphokinase"/>
    <property type="match status" value="1"/>
</dbReference>
<dbReference type="GO" id="GO:0030975">
    <property type="term" value="F:thiamine binding"/>
    <property type="evidence" value="ECO:0007669"/>
    <property type="project" value="UniProtKB-UniRule"/>
</dbReference>
<evidence type="ECO:0000259" key="8">
    <source>
        <dbReference type="SMART" id="SM00983"/>
    </source>
</evidence>
<dbReference type="CDD" id="cd07995">
    <property type="entry name" value="TPK"/>
    <property type="match status" value="1"/>
</dbReference>
<keyword evidence="4 7" id="KW-0547">Nucleotide-binding</keyword>
<dbReference type="SUPFAM" id="SSF63862">
    <property type="entry name" value="Thiamin pyrophosphokinase, substrate-binding domain"/>
    <property type="match status" value="1"/>
</dbReference>
<dbReference type="InterPro" id="IPR036759">
    <property type="entry name" value="TPK_catalytic_sf"/>
</dbReference>
<dbReference type="InterPro" id="IPR036371">
    <property type="entry name" value="TPK_B1-bd_sf"/>
</dbReference>
<dbReference type="GO" id="GO:0016301">
    <property type="term" value="F:kinase activity"/>
    <property type="evidence" value="ECO:0007669"/>
    <property type="project" value="UniProtKB-UniRule"/>
</dbReference>
<dbReference type="PANTHER" id="PTHR13622:SF8">
    <property type="entry name" value="THIAMIN PYROPHOSPHOKINASE 1"/>
    <property type="match status" value="1"/>
</dbReference>
<dbReference type="RefSeq" id="XP_058348150.1">
    <property type="nucleotide sequence ID" value="XM_058481512.1"/>
</dbReference>
<evidence type="ECO:0000256" key="6">
    <source>
        <dbReference type="ARBA" id="ARBA00022840"/>
    </source>
</evidence>
<dbReference type="FunFam" id="3.40.50.10240:FF:000006">
    <property type="entry name" value="Thiamin pyrophosphokinase 1"/>
    <property type="match status" value="1"/>
</dbReference>
<evidence type="ECO:0000256" key="3">
    <source>
        <dbReference type="ARBA" id="ARBA00022679"/>
    </source>
</evidence>
<comment type="catalytic activity">
    <reaction evidence="7">
        <text>thiamine + ATP = thiamine diphosphate + AMP + H(+)</text>
        <dbReference type="Rhea" id="RHEA:11576"/>
        <dbReference type="ChEBI" id="CHEBI:15378"/>
        <dbReference type="ChEBI" id="CHEBI:18385"/>
        <dbReference type="ChEBI" id="CHEBI:30616"/>
        <dbReference type="ChEBI" id="CHEBI:58937"/>
        <dbReference type="ChEBI" id="CHEBI:456215"/>
    </reaction>
</comment>
<evidence type="ECO:0000313" key="10">
    <source>
        <dbReference type="Proteomes" id="UP001234581"/>
    </source>
</evidence>
<evidence type="ECO:0000313" key="9">
    <source>
        <dbReference type="EMBL" id="KAJ8663238.1"/>
    </source>
</evidence>
<dbReference type="Gene3D" id="3.40.50.10240">
    <property type="entry name" value="Thiamin pyrophosphokinase, catalytic domain"/>
    <property type="match status" value="1"/>
</dbReference>
<evidence type="ECO:0000256" key="1">
    <source>
        <dbReference type="ARBA" id="ARBA00005078"/>
    </source>
</evidence>
<dbReference type="InterPro" id="IPR007373">
    <property type="entry name" value="Thiamin_PyroPKinase_B1-bd"/>
</dbReference>
<dbReference type="GO" id="GO:0005524">
    <property type="term" value="F:ATP binding"/>
    <property type="evidence" value="ECO:0007669"/>
    <property type="project" value="UniProtKB-UniRule"/>
</dbReference>
<dbReference type="Gene3D" id="2.60.120.320">
    <property type="entry name" value="Thiamin pyrophosphokinase, thiamin-binding domain"/>
    <property type="match status" value="1"/>
</dbReference>
<dbReference type="GO" id="GO:0006772">
    <property type="term" value="P:thiamine metabolic process"/>
    <property type="evidence" value="ECO:0007669"/>
    <property type="project" value="InterPro"/>
</dbReference>
<dbReference type="Pfam" id="PF04263">
    <property type="entry name" value="TPK_catalytic"/>
    <property type="match status" value="1"/>
</dbReference>
<dbReference type="EMBL" id="JARTCD010000003">
    <property type="protein sequence ID" value="KAJ8663238.1"/>
    <property type="molecule type" value="Genomic_DNA"/>
</dbReference>
<keyword evidence="6 7" id="KW-0067">ATP-binding</keyword>
<keyword evidence="10" id="KW-1185">Reference proteome</keyword>
<dbReference type="InterPro" id="IPR016966">
    <property type="entry name" value="Thiamin_pyrophosphokinase_euk"/>
</dbReference>
<feature type="domain" description="Thiamin pyrophosphokinase thiamin-binding" evidence="8">
    <location>
        <begin position="178"/>
        <end position="243"/>
    </location>
</feature>
<dbReference type="NCBIfam" id="TIGR01378">
    <property type="entry name" value="thi_PPkinase"/>
    <property type="match status" value="1"/>
</dbReference>
<dbReference type="GO" id="GO:0004788">
    <property type="term" value="F:thiamine diphosphokinase activity"/>
    <property type="evidence" value="ECO:0007669"/>
    <property type="project" value="UniProtKB-UniRule"/>
</dbReference>
<dbReference type="InterPro" id="IPR007371">
    <property type="entry name" value="TPK_catalytic"/>
</dbReference>